<evidence type="ECO:0000313" key="7">
    <source>
        <dbReference type="EMBL" id="KAK5640629.1"/>
    </source>
</evidence>
<evidence type="ECO:0000256" key="2">
    <source>
        <dbReference type="ARBA" id="ARBA00022771"/>
    </source>
</evidence>
<evidence type="ECO:0000256" key="4">
    <source>
        <dbReference type="ARBA" id="ARBA00023125"/>
    </source>
</evidence>
<dbReference type="EMBL" id="JAVRBK010000008">
    <property type="protein sequence ID" value="KAK5640629.1"/>
    <property type="molecule type" value="Genomic_DNA"/>
</dbReference>
<dbReference type="GO" id="GO:0008270">
    <property type="term" value="F:zinc ion binding"/>
    <property type="evidence" value="ECO:0007669"/>
    <property type="project" value="UniProtKB-KW"/>
</dbReference>
<proteinExistence type="predicted"/>
<dbReference type="AlphaFoldDB" id="A0AAN7V6B7"/>
<keyword evidence="4 5" id="KW-0238">DNA-binding</keyword>
<name>A0AAN7V6B7_9COLE</name>
<keyword evidence="1" id="KW-0479">Metal-binding</keyword>
<dbReference type="PROSITE" id="PS50950">
    <property type="entry name" value="ZF_THAP"/>
    <property type="match status" value="1"/>
</dbReference>
<dbReference type="Pfam" id="PF05485">
    <property type="entry name" value="THAP"/>
    <property type="match status" value="1"/>
</dbReference>
<evidence type="ECO:0000259" key="6">
    <source>
        <dbReference type="PROSITE" id="PS50950"/>
    </source>
</evidence>
<keyword evidence="8" id="KW-1185">Reference proteome</keyword>
<dbReference type="SUPFAM" id="SSF57716">
    <property type="entry name" value="Glucocorticoid receptor-like (DNA-binding domain)"/>
    <property type="match status" value="1"/>
</dbReference>
<reference evidence="7 8" key="1">
    <citation type="journal article" date="2024" name="Insects">
        <title>An Improved Chromosome-Level Genome Assembly of the Firefly Pyrocoelia pectoralis.</title>
        <authorList>
            <person name="Fu X."/>
            <person name="Meyer-Rochow V.B."/>
            <person name="Ballantyne L."/>
            <person name="Zhu X."/>
        </authorList>
    </citation>
    <scope>NUCLEOTIDE SEQUENCE [LARGE SCALE GENOMIC DNA]</scope>
    <source>
        <strain evidence="7">XCY_ONT2</strain>
    </source>
</reference>
<evidence type="ECO:0000256" key="3">
    <source>
        <dbReference type="ARBA" id="ARBA00022833"/>
    </source>
</evidence>
<keyword evidence="2 5" id="KW-0863">Zinc-finger</keyword>
<accession>A0AAN7V6B7</accession>
<evidence type="ECO:0000313" key="8">
    <source>
        <dbReference type="Proteomes" id="UP001329430"/>
    </source>
</evidence>
<evidence type="ECO:0000256" key="5">
    <source>
        <dbReference type="PROSITE-ProRule" id="PRU00309"/>
    </source>
</evidence>
<dbReference type="InterPro" id="IPR036691">
    <property type="entry name" value="Endo/exonu/phosph_ase_sf"/>
</dbReference>
<dbReference type="GO" id="GO:0003677">
    <property type="term" value="F:DNA binding"/>
    <property type="evidence" value="ECO:0007669"/>
    <property type="project" value="UniProtKB-UniRule"/>
</dbReference>
<gene>
    <name evidence="7" type="ORF">RI129_011440</name>
</gene>
<protein>
    <recommendedName>
        <fullName evidence="6">THAP-type domain-containing protein</fullName>
    </recommendedName>
</protein>
<feature type="domain" description="THAP-type" evidence="6">
    <location>
        <begin position="24"/>
        <end position="117"/>
    </location>
</feature>
<keyword evidence="3" id="KW-0862">Zinc</keyword>
<dbReference type="InterPro" id="IPR006612">
    <property type="entry name" value="THAP_Znf"/>
</dbReference>
<dbReference type="Gene3D" id="3.60.10.10">
    <property type="entry name" value="Endonuclease/exonuclease/phosphatase"/>
    <property type="match status" value="1"/>
</dbReference>
<comment type="caution">
    <text evidence="7">The sequence shown here is derived from an EMBL/GenBank/DDBJ whole genome shotgun (WGS) entry which is preliminary data.</text>
</comment>
<evidence type="ECO:0000256" key="1">
    <source>
        <dbReference type="ARBA" id="ARBA00022723"/>
    </source>
</evidence>
<dbReference type="Proteomes" id="UP001329430">
    <property type="component" value="Chromosome 8"/>
</dbReference>
<organism evidence="7 8">
    <name type="scientific">Pyrocoelia pectoralis</name>
    <dbReference type="NCBI Taxonomy" id="417401"/>
    <lineage>
        <taxon>Eukaryota</taxon>
        <taxon>Metazoa</taxon>
        <taxon>Ecdysozoa</taxon>
        <taxon>Arthropoda</taxon>
        <taxon>Hexapoda</taxon>
        <taxon>Insecta</taxon>
        <taxon>Pterygota</taxon>
        <taxon>Neoptera</taxon>
        <taxon>Endopterygota</taxon>
        <taxon>Coleoptera</taxon>
        <taxon>Polyphaga</taxon>
        <taxon>Elateriformia</taxon>
        <taxon>Elateroidea</taxon>
        <taxon>Lampyridae</taxon>
        <taxon>Lampyrinae</taxon>
        <taxon>Pyrocoelia</taxon>
    </lineage>
</organism>
<sequence>MTSYTGVSAKLVFTNNCLAIMEPLKRCYKWCFVPMCTNTTFTTPEKTFLTMPRDVKIRKMWFKAARRDYSKITSSDFYCCEDHFDDQAEGRKSERGKRGKAKEKKGRAKGGIITGVKNEWSCEEEGEEGQVLGVVKRWMKTKRGERYVIVTVYGKEMEVTTVGVEKVIGEMDEEKMIMGGDFNARIGEEGGMVVNGEVRRRVSMDKKINGQGRKLLDLCEERGWTILNGNMEEGGERRVHVYK</sequence>